<keyword evidence="3" id="KW-1185">Reference proteome</keyword>
<dbReference type="EMBL" id="JAMZMK010008860">
    <property type="protein sequence ID" value="KAI7738168.1"/>
    <property type="molecule type" value="Genomic_DNA"/>
</dbReference>
<feature type="region of interest" description="Disordered" evidence="1">
    <location>
        <begin position="1"/>
        <end position="24"/>
    </location>
</feature>
<evidence type="ECO:0000256" key="1">
    <source>
        <dbReference type="SAM" id="MobiDB-lite"/>
    </source>
</evidence>
<feature type="non-terminal residue" evidence="2">
    <location>
        <position position="1"/>
    </location>
</feature>
<evidence type="ECO:0000313" key="3">
    <source>
        <dbReference type="Proteomes" id="UP001206925"/>
    </source>
</evidence>
<dbReference type="Proteomes" id="UP001206925">
    <property type="component" value="Unassembled WGS sequence"/>
</dbReference>
<protein>
    <submittedName>
        <fullName evidence="2">Uncharacterized protein</fullName>
    </submittedName>
</protein>
<evidence type="ECO:0000313" key="2">
    <source>
        <dbReference type="EMBL" id="KAI7738168.1"/>
    </source>
</evidence>
<name>A0AAD5CA54_AMBAR</name>
<comment type="caution">
    <text evidence="2">The sequence shown here is derived from an EMBL/GenBank/DDBJ whole genome shotgun (WGS) entry which is preliminary data.</text>
</comment>
<accession>A0AAD5CA54</accession>
<proteinExistence type="predicted"/>
<feature type="non-terminal residue" evidence="2">
    <location>
        <position position="105"/>
    </location>
</feature>
<organism evidence="2 3">
    <name type="scientific">Ambrosia artemisiifolia</name>
    <name type="common">Common ragweed</name>
    <dbReference type="NCBI Taxonomy" id="4212"/>
    <lineage>
        <taxon>Eukaryota</taxon>
        <taxon>Viridiplantae</taxon>
        <taxon>Streptophyta</taxon>
        <taxon>Embryophyta</taxon>
        <taxon>Tracheophyta</taxon>
        <taxon>Spermatophyta</taxon>
        <taxon>Magnoliopsida</taxon>
        <taxon>eudicotyledons</taxon>
        <taxon>Gunneridae</taxon>
        <taxon>Pentapetalae</taxon>
        <taxon>asterids</taxon>
        <taxon>campanulids</taxon>
        <taxon>Asterales</taxon>
        <taxon>Asteraceae</taxon>
        <taxon>Asteroideae</taxon>
        <taxon>Heliantheae alliance</taxon>
        <taxon>Heliantheae</taxon>
        <taxon>Ambrosia</taxon>
    </lineage>
</organism>
<sequence length="105" mass="11756">ISTPSTHIQRKSAAGVVSNDGDKSKGRLVSISGSCIEIQDKEHFKILLKTSGTEDPKSYKKRKRGTPPKLCSHWTHFSKQCHRHNLQIAPKGHDLKMTDRTVPNI</sequence>
<reference evidence="2" key="1">
    <citation type="submission" date="2022-06" db="EMBL/GenBank/DDBJ databases">
        <title>Uncovering the hologenomic basis of an extraordinary plant invasion.</title>
        <authorList>
            <person name="Bieker V.C."/>
            <person name="Martin M.D."/>
            <person name="Gilbert T."/>
            <person name="Hodgins K."/>
            <person name="Battlay P."/>
            <person name="Petersen B."/>
            <person name="Wilson J."/>
        </authorList>
    </citation>
    <scope>NUCLEOTIDE SEQUENCE</scope>
    <source>
        <strain evidence="2">AA19_3_7</strain>
        <tissue evidence="2">Leaf</tissue>
    </source>
</reference>
<dbReference type="AlphaFoldDB" id="A0AAD5CA54"/>
<feature type="region of interest" description="Disordered" evidence="1">
    <location>
        <begin position="51"/>
        <end position="71"/>
    </location>
</feature>
<gene>
    <name evidence="2" type="ORF">M8C21_007551</name>
</gene>